<dbReference type="AlphaFoldDB" id="A0A495VIH0"/>
<evidence type="ECO:0000313" key="2">
    <source>
        <dbReference type="Proteomes" id="UP000274556"/>
    </source>
</evidence>
<organism evidence="1 2">
    <name type="scientific">Thiocapsa rosea</name>
    <dbReference type="NCBI Taxonomy" id="69360"/>
    <lineage>
        <taxon>Bacteria</taxon>
        <taxon>Pseudomonadati</taxon>
        <taxon>Pseudomonadota</taxon>
        <taxon>Gammaproteobacteria</taxon>
        <taxon>Chromatiales</taxon>
        <taxon>Chromatiaceae</taxon>
        <taxon>Thiocapsa</taxon>
    </lineage>
</organism>
<sequence length="56" mass="6229">MRYGALHYPKTGKKARDTAGRYTEIVPAMHTQAGQSVTKLTRIKSNTHRRPASCDA</sequence>
<gene>
    <name evidence="1" type="ORF">BDD21_5262</name>
</gene>
<name>A0A495VIH0_9GAMM</name>
<dbReference type="Proteomes" id="UP000274556">
    <property type="component" value="Unassembled WGS sequence"/>
</dbReference>
<protein>
    <submittedName>
        <fullName evidence="1">Uncharacterized protein</fullName>
    </submittedName>
</protein>
<dbReference type="EMBL" id="RBXL01000001">
    <property type="protein sequence ID" value="RKT47658.1"/>
    <property type="molecule type" value="Genomic_DNA"/>
</dbReference>
<reference evidence="1 2" key="1">
    <citation type="submission" date="2018-10" db="EMBL/GenBank/DDBJ databases">
        <title>Genomic Encyclopedia of Archaeal and Bacterial Type Strains, Phase II (KMG-II): from individual species to whole genera.</title>
        <authorList>
            <person name="Goeker M."/>
        </authorList>
    </citation>
    <scope>NUCLEOTIDE SEQUENCE [LARGE SCALE GENOMIC DNA]</scope>
    <source>
        <strain evidence="1 2">DSM 235</strain>
    </source>
</reference>
<evidence type="ECO:0000313" key="1">
    <source>
        <dbReference type="EMBL" id="RKT47658.1"/>
    </source>
</evidence>
<accession>A0A495VIH0</accession>
<comment type="caution">
    <text evidence="1">The sequence shown here is derived from an EMBL/GenBank/DDBJ whole genome shotgun (WGS) entry which is preliminary data.</text>
</comment>
<keyword evidence="2" id="KW-1185">Reference proteome</keyword>
<proteinExistence type="predicted"/>